<comment type="caution">
    <text evidence="12">Lacks conserved residue(s) required for the propagation of feature annotation.</text>
</comment>
<protein>
    <recommendedName>
        <fullName evidence="12">Innexin</fullName>
    </recommendedName>
</protein>
<dbReference type="PANTHER" id="PTHR11893:SF36">
    <property type="entry name" value="INNEXIN-5"/>
    <property type="match status" value="1"/>
</dbReference>
<keyword evidence="5 12" id="KW-0812">Transmembrane</keyword>
<dbReference type="GO" id="GO:0005886">
    <property type="term" value="C:plasma membrane"/>
    <property type="evidence" value="ECO:0007669"/>
    <property type="project" value="UniProtKB-SubCell"/>
</dbReference>
<keyword evidence="7" id="KW-0965">Cell junction</keyword>
<evidence type="ECO:0000256" key="4">
    <source>
        <dbReference type="ARBA" id="ARBA00022475"/>
    </source>
</evidence>
<evidence type="ECO:0000256" key="8">
    <source>
        <dbReference type="ARBA" id="ARBA00022989"/>
    </source>
</evidence>
<evidence type="ECO:0000256" key="11">
    <source>
        <dbReference type="ARBA" id="ARBA00023303"/>
    </source>
</evidence>
<reference evidence="13" key="1">
    <citation type="submission" date="2023-06" db="EMBL/GenBank/DDBJ databases">
        <title>Genomic analysis of the entomopathogenic nematode Steinernema hermaphroditum.</title>
        <authorList>
            <person name="Schwarz E.M."/>
            <person name="Heppert J.K."/>
            <person name="Baniya A."/>
            <person name="Schwartz H.T."/>
            <person name="Tan C.-H."/>
            <person name="Antoshechkin I."/>
            <person name="Sternberg P.W."/>
            <person name="Goodrich-Blair H."/>
            <person name="Dillman A.R."/>
        </authorList>
    </citation>
    <scope>NUCLEOTIDE SEQUENCE</scope>
    <source>
        <strain evidence="13">PS9179</strain>
        <tissue evidence="13">Whole animal</tissue>
    </source>
</reference>
<evidence type="ECO:0000256" key="9">
    <source>
        <dbReference type="ARBA" id="ARBA00023065"/>
    </source>
</evidence>
<organism evidence="13 14">
    <name type="scientific">Steinernema hermaphroditum</name>
    <dbReference type="NCBI Taxonomy" id="289476"/>
    <lineage>
        <taxon>Eukaryota</taxon>
        <taxon>Metazoa</taxon>
        <taxon>Ecdysozoa</taxon>
        <taxon>Nematoda</taxon>
        <taxon>Chromadorea</taxon>
        <taxon>Rhabditida</taxon>
        <taxon>Tylenchina</taxon>
        <taxon>Panagrolaimomorpha</taxon>
        <taxon>Strongyloidoidea</taxon>
        <taxon>Steinernematidae</taxon>
        <taxon>Steinernema</taxon>
    </lineage>
</organism>
<keyword evidence="14" id="KW-1185">Reference proteome</keyword>
<comment type="function">
    <text evidence="12">Structural component of the gap junctions.</text>
</comment>
<evidence type="ECO:0000256" key="7">
    <source>
        <dbReference type="ARBA" id="ARBA00022949"/>
    </source>
</evidence>
<dbReference type="AlphaFoldDB" id="A0AA39I2S0"/>
<dbReference type="GO" id="GO:0005921">
    <property type="term" value="C:gap junction"/>
    <property type="evidence" value="ECO:0007669"/>
    <property type="project" value="UniProtKB-SubCell"/>
</dbReference>
<evidence type="ECO:0000256" key="10">
    <source>
        <dbReference type="ARBA" id="ARBA00023136"/>
    </source>
</evidence>
<evidence type="ECO:0000256" key="5">
    <source>
        <dbReference type="ARBA" id="ARBA00022692"/>
    </source>
</evidence>
<evidence type="ECO:0000313" key="14">
    <source>
        <dbReference type="Proteomes" id="UP001175271"/>
    </source>
</evidence>
<keyword evidence="3 12" id="KW-0813">Transport</keyword>
<evidence type="ECO:0000313" key="13">
    <source>
        <dbReference type="EMBL" id="KAK0416770.1"/>
    </source>
</evidence>
<dbReference type="PROSITE" id="PS51013">
    <property type="entry name" value="PANNEXIN"/>
    <property type="match status" value="1"/>
</dbReference>
<keyword evidence="8 12" id="KW-1133">Transmembrane helix</keyword>
<evidence type="ECO:0000256" key="3">
    <source>
        <dbReference type="ARBA" id="ARBA00022448"/>
    </source>
</evidence>
<keyword evidence="11 12" id="KW-0407">Ion channel</keyword>
<evidence type="ECO:0000256" key="1">
    <source>
        <dbReference type="ARBA" id="ARBA00004610"/>
    </source>
</evidence>
<feature type="transmembrane region" description="Helical" evidence="12">
    <location>
        <begin position="256"/>
        <end position="279"/>
    </location>
</feature>
<name>A0AA39I2S0_9BILA</name>
<dbReference type="GO" id="GO:0034220">
    <property type="term" value="P:monoatomic ion transmembrane transport"/>
    <property type="evidence" value="ECO:0007669"/>
    <property type="project" value="UniProtKB-KW"/>
</dbReference>
<evidence type="ECO:0000256" key="2">
    <source>
        <dbReference type="ARBA" id="ARBA00004651"/>
    </source>
</evidence>
<keyword evidence="10 12" id="KW-0472">Membrane</keyword>
<accession>A0AA39I2S0</accession>
<dbReference type="Proteomes" id="UP001175271">
    <property type="component" value="Unassembled WGS sequence"/>
</dbReference>
<evidence type="ECO:0000256" key="6">
    <source>
        <dbReference type="ARBA" id="ARBA00022868"/>
    </source>
</evidence>
<dbReference type="EMBL" id="JAUCMV010000002">
    <property type="protein sequence ID" value="KAK0416770.1"/>
    <property type="molecule type" value="Genomic_DNA"/>
</dbReference>
<dbReference type="Pfam" id="PF00876">
    <property type="entry name" value="Innexin"/>
    <property type="match status" value="1"/>
</dbReference>
<sequence length="349" mass="40096">MQIMGIITMFNYFVIYGNPMVCQHQAHHSATTVALGNADCLYSTRFYLYTAMGFEEYIEKNEELAKPVAERFPSLEREVFRRGQPVDIIFKHTPLVFLTLTVGYVAMYFSGRWILEADSQVMSIVSRGRGQRQSADLGDANSTELADAVAAQLIARHRRGDYRASVRHMLLKVFAFVFNSSMFVFMNMNVAPGNIWWGLSYAASQIDYADDPTDTIFPIKVLCFPLLRISTKSFGYPTLLCQLTANYANKVLYVALYYYLLLVTAVSIWSLLRFMVAVLSCRCRTYFYEVTMECHSRKARNICEMIDKRIGVDGYYVLRLLDRMASQRFAEMVLHRLHCFICETENEAA</sequence>
<comment type="subcellular location">
    <subcellularLocation>
        <location evidence="1">Cell junction</location>
        <location evidence="1">Gap junction</location>
    </subcellularLocation>
    <subcellularLocation>
        <location evidence="2 12">Cell membrane</location>
        <topology evidence="2 12">Multi-pass membrane protein</topology>
    </subcellularLocation>
</comment>
<keyword evidence="6" id="KW-0303">Gap junction</keyword>
<feature type="transmembrane region" description="Helical" evidence="12">
    <location>
        <begin position="95"/>
        <end position="115"/>
    </location>
</feature>
<dbReference type="PANTHER" id="PTHR11893">
    <property type="entry name" value="INNEXIN"/>
    <property type="match status" value="1"/>
</dbReference>
<keyword evidence="4" id="KW-1003">Cell membrane</keyword>
<gene>
    <name evidence="12" type="primary">inx</name>
    <name evidence="13" type="ORF">QR680_012676</name>
</gene>
<comment type="similarity">
    <text evidence="12">Belongs to the pannexin family.</text>
</comment>
<comment type="caution">
    <text evidence="13">The sequence shown here is derived from an EMBL/GenBank/DDBJ whole genome shotgun (WGS) entry which is preliminary data.</text>
</comment>
<dbReference type="GO" id="GO:0005243">
    <property type="term" value="F:gap junction channel activity"/>
    <property type="evidence" value="ECO:0007669"/>
    <property type="project" value="TreeGrafter"/>
</dbReference>
<evidence type="ECO:0000256" key="12">
    <source>
        <dbReference type="RuleBase" id="RU010713"/>
    </source>
</evidence>
<dbReference type="InterPro" id="IPR000990">
    <property type="entry name" value="Innexin"/>
</dbReference>
<feature type="transmembrane region" description="Helical" evidence="12">
    <location>
        <begin position="169"/>
        <end position="188"/>
    </location>
</feature>
<keyword evidence="9 12" id="KW-0406">Ion transport</keyword>
<proteinExistence type="inferred from homology"/>